<protein>
    <submittedName>
        <fullName evidence="2">Uncharacterized protein</fullName>
    </submittedName>
</protein>
<reference evidence="2 3" key="1">
    <citation type="journal article" date="2021" name="BMC Genomics">
        <title>Datura genome reveals duplications of psychoactive alkaloid biosynthetic genes and high mutation rate following tissue culture.</title>
        <authorList>
            <person name="Rajewski A."/>
            <person name="Carter-House D."/>
            <person name="Stajich J."/>
            <person name="Litt A."/>
        </authorList>
    </citation>
    <scope>NUCLEOTIDE SEQUENCE [LARGE SCALE GENOMIC DNA]</scope>
    <source>
        <strain evidence="2">AR-01</strain>
    </source>
</reference>
<name>A0ABS8TNW9_DATST</name>
<evidence type="ECO:0000313" key="3">
    <source>
        <dbReference type="Proteomes" id="UP000823775"/>
    </source>
</evidence>
<accession>A0ABS8TNW9</accession>
<keyword evidence="3" id="KW-1185">Reference proteome</keyword>
<sequence length="79" mass="8550">MPNMMKRAINKAIALVHVKIQYLEHRVSELEGIGARERSMDDVTAWIVGASPSSHAPAGEDVATIETTTSAQSEEAKDT</sequence>
<evidence type="ECO:0000256" key="1">
    <source>
        <dbReference type="SAM" id="MobiDB-lite"/>
    </source>
</evidence>
<comment type="caution">
    <text evidence="2">The sequence shown here is derived from an EMBL/GenBank/DDBJ whole genome shotgun (WGS) entry which is preliminary data.</text>
</comment>
<evidence type="ECO:0000313" key="2">
    <source>
        <dbReference type="EMBL" id="MCD7473264.1"/>
    </source>
</evidence>
<feature type="region of interest" description="Disordered" evidence="1">
    <location>
        <begin position="51"/>
        <end position="79"/>
    </location>
</feature>
<gene>
    <name evidence="2" type="ORF">HAX54_014998</name>
</gene>
<dbReference type="EMBL" id="JACEIK010001949">
    <property type="protein sequence ID" value="MCD7473264.1"/>
    <property type="molecule type" value="Genomic_DNA"/>
</dbReference>
<dbReference type="Proteomes" id="UP000823775">
    <property type="component" value="Unassembled WGS sequence"/>
</dbReference>
<organism evidence="2 3">
    <name type="scientific">Datura stramonium</name>
    <name type="common">Jimsonweed</name>
    <name type="synonym">Common thornapple</name>
    <dbReference type="NCBI Taxonomy" id="4076"/>
    <lineage>
        <taxon>Eukaryota</taxon>
        <taxon>Viridiplantae</taxon>
        <taxon>Streptophyta</taxon>
        <taxon>Embryophyta</taxon>
        <taxon>Tracheophyta</taxon>
        <taxon>Spermatophyta</taxon>
        <taxon>Magnoliopsida</taxon>
        <taxon>eudicotyledons</taxon>
        <taxon>Gunneridae</taxon>
        <taxon>Pentapetalae</taxon>
        <taxon>asterids</taxon>
        <taxon>lamiids</taxon>
        <taxon>Solanales</taxon>
        <taxon>Solanaceae</taxon>
        <taxon>Solanoideae</taxon>
        <taxon>Datureae</taxon>
        <taxon>Datura</taxon>
    </lineage>
</organism>
<proteinExistence type="predicted"/>